<dbReference type="SUPFAM" id="SSF51182">
    <property type="entry name" value="RmlC-like cupins"/>
    <property type="match status" value="1"/>
</dbReference>
<dbReference type="Gene3D" id="2.60.120.10">
    <property type="entry name" value="Jelly Rolls"/>
    <property type="match status" value="1"/>
</dbReference>
<name>A0ABY6CG77_9HYPH</name>
<dbReference type="Pfam" id="PF07883">
    <property type="entry name" value="Cupin_2"/>
    <property type="match status" value="1"/>
</dbReference>
<organism evidence="2 3">
    <name type="scientific">Devosia neptuniae</name>
    <dbReference type="NCBI Taxonomy" id="191302"/>
    <lineage>
        <taxon>Bacteria</taxon>
        <taxon>Pseudomonadati</taxon>
        <taxon>Pseudomonadota</taxon>
        <taxon>Alphaproteobacteria</taxon>
        <taxon>Hyphomicrobiales</taxon>
        <taxon>Devosiaceae</taxon>
        <taxon>Devosia</taxon>
    </lineage>
</organism>
<reference evidence="2 3" key="1">
    <citation type="submission" date="2022-09" db="EMBL/GenBank/DDBJ databases">
        <title>Interaction between co-microsymbionts with complementary sets of symbiotic genes in legume-rhizobium systems.</title>
        <authorList>
            <person name="Safronova V."/>
            <person name="Sazanova A."/>
            <person name="Afonin A."/>
            <person name="Chirak E."/>
        </authorList>
    </citation>
    <scope>NUCLEOTIDE SEQUENCE [LARGE SCALE GENOMIC DNA]</scope>
    <source>
        <strain evidence="2 3">A18/4-1</strain>
    </source>
</reference>
<keyword evidence="3" id="KW-1185">Reference proteome</keyword>
<evidence type="ECO:0000313" key="3">
    <source>
        <dbReference type="Proteomes" id="UP001061862"/>
    </source>
</evidence>
<evidence type="ECO:0000313" key="2">
    <source>
        <dbReference type="EMBL" id="UXN69058.1"/>
    </source>
</evidence>
<feature type="domain" description="Cupin type-2" evidence="1">
    <location>
        <begin position="44"/>
        <end position="106"/>
    </location>
</feature>
<dbReference type="InterPro" id="IPR013096">
    <property type="entry name" value="Cupin_2"/>
</dbReference>
<dbReference type="InterPro" id="IPR014710">
    <property type="entry name" value="RmlC-like_jellyroll"/>
</dbReference>
<accession>A0ABY6CG77</accession>
<protein>
    <submittedName>
        <fullName evidence="2">Cupin domain-containing protein</fullName>
    </submittedName>
</protein>
<proteinExistence type="predicted"/>
<dbReference type="RefSeq" id="WP_262167277.1">
    <property type="nucleotide sequence ID" value="NZ_CP104965.1"/>
</dbReference>
<dbReference type="Proteomes" id="UP001061862">
    <property type="component" value="Chromosome"/>
</dbReference>
<gene>
    <name evidence="2" type="ORF">N8A98_17700</name>
</gene>
<dbReference type="InterPro" id="IPR011051">
    <property type="entry name" value="RmlC_Cupin_sf"/>
</dbReference>
<sequence length="118" mass="12721">MAGKVIERTAWAYPASPADRWSGEWEGGPDGAGISVIFNHTEAVGGGPRLHSHPYPETFIIRKGRARFTVGSEVFEAVEGQIVVALAGVPHKFENAGPGPLENIDIHEAGLFETTWLE</sequence>
<dbReference type="EMBL" id="CP104965">
    <property type="protein sequence ID" value="UXN69058.1"/>
    <property type="molecule type" value="Genomic_DNA"/>
</dbReference>
<evidence type="ECO:0000259" key="1">
    <source>
        <dbReference type="Pfam" id="PF07883"/>
    </source>
</evidence>